<sequence>MLFLYYFCNLVSSSDEFLKIFQQNWTAELQSPDFGKGLNIAKKYRVSFTKVSKQSVEVHIYSLYTNIELNTTYRLNIVNSKILNFSDKILSTQVYFDQKIGNFYSSTGKFGKLIFHIFIKPTNSIQISLIDKSANRIVSVHMYRDAIEYHFPWYLKHGKFIILGLIYSVAQFLSVWNQYRMMIAQKRHAVKRRALYKQNEMAEIEEAKKMAENLRNT</sequence>
<gene>
    <name evidence="2" type="ORF">TRFO_23498</name>
</gene>
<reference evidence="2" key="1">
    <citation type="submission" date="2016-10" db="EMBL/GenBank/DDBJ databases">
        <authorList>
            <person name="Benchimol M."/>
            <person name="Almeida L.G."/>
            <person name="Vasconcelos A.T."/>
            <person name="Perreira-Neves A."/>
            <person name="Rosa I.A."/>
            <person name="Tasca T."/>
            <person name="Bogo M.R."/>
            <person name="de Souza W."/>
        </authorList>
    </citation>
    <scope>NUCLEOTIDE SEQUENCE [LARGE SCALE GENOMIC DNA]</scope>
    <source>
        <strain evidence="2">K</strain>
    </source>
</reference>
<keyword evidence="3" id="KW-1185">Reference proteome</keyword>
<dbReference type="EMBL" id="MLAK01000677">
    <property type="protein sequence ID" value="OHT08130.1"/>
    <property type="molecule type" value="Genomic_DNA"/>
</dbReference>
<dbReference type="RefSeq" id="XP_068361266.1">
    <property type="nucleotide sequence ID" value="XM_068503190.1"/>
</dbReference>
<evidence type="ECO:0000256" key="1">
    <source>
        <dbReference type="SAM" id="Phobius"/>
    </source>
</evidence>
<evidence type="ECO:0000313" key="3">
    <source>
        <dbReference type="Proteomes" id="UP000179807"/>
    </source>
</evidence>
<comment type="caution">
    <text evidence="2">The sequence shown here is derived from an EMBL/GenBank/DDBJ whole genome shotgun (WGS) entry which is preliminary data.</text>
</comment>
<keyword evidence="1" id="KW-1133">Transmembrane helix</keyword>
<dbReference type="GeneID" id="94837894"/>
<feature type="transmembrane region" description="Helical" evidence="1">
    <location>
        <begin position="160"/>
        <end position="179"/>
    </location>
</feature>
<evidence type="ECO:0000313" key="2">
    <source>
        <dbReference type="EMBL" id="OHT08130.1"/>
    </source>
</evidence>
<name>A0A1J4KAZ2_9EUKA</name>
<dbReference type="AlphaFoldDB" id="A0A1J4KAZ2"/>
<keyword evidence="1" id="KW-0472">Membrane</keyword>
<protein>
    <submittedName>
        <fullName evidence="2">Uncharacterized protein</fullName>
    </submittedName>
</protein>
<dbReference type="VEuPathDB" id="TrichDB:TRFO_23498"/>
<proteinExistence type="predicted"/>
<accession>A0A1J4KAZ2</accession>
<keyword evidence="1" id="KW-0812">Transmembrane</keyword>
<dbReference type="Proteomes" id="UP000179807">
    <property type="component" value="Unassembled WGS sequence"/>
</dbReference>
<organism evidence="2 3">
    <name type="scientific">Tritrichomonas foetus</name>
    <dbReference type="NCBI Taxonomy" id="1144522"/>
    <lineage>
        <taxon>Eukaryota</taxon>
        <taxon>Metamonada</taxon>
        <taxon>Parabasalia</taxon>
        <taxon>Tritrichomonadida</taxon>
        <taxon>Tritrichomonadidae</taxon>
        <taxon>Tritrichomonas</taxon>
    </lineage>
</organism>